<dbReference type="InterPro" id="IPR050327">
    <property type="entry name" value="Proton-linked_MCT"/>
</dbReference>
<dbReference type="InterPro" id="IPR020846">
    <property type="entry name" value="MFS_dom"/>
</dbReference>
<feature type="transmembrane region" description="Helical" evidence="2">
    <location>
        <begin position="187"/>
        <end position="208"/>
    </location>
</feature>
<feature type="transmembrane region" description="Helical" evidence="2">
    <location>
        <begin position="452"/>
        <end position="477"/>
    </location>
</feature>
<feature type="transmembrane region" description="Helical" evidence="2">
    <location>
        <begin position="483"/>
        <end position="504"/>
    </location>
</feature>
<feature type="transmembrane region" description="Helical" evidence="2">
    <location>
        <begin position="326"/>
        <end position="347"/>
    </location>
</feature>
<feature type="transmembrane region" description="Helical" evidence="2">
    <location>
        <begin position="158"/>
        <end position="181"/>
    </location>
</feature>
<feature type="transmembrane region" description="Helical" evidence="2">
    <location>
        <begin position="391"/>
        <end position="411"/>
    </location>
</feature>
<dbReference type="PROSITE" id="PS50850">
    <property type="entry name" value="MFS"/>
    <property type="match status" value="1"/>
</dbReference>
<dbReference type="GO" id="GO:0016020">
    <property type="term" value="C:membrane"/>
    <property type="evidence" value="ECO:0007669"/>
    <property type="project" value="UniProtKB-SubCell"/>
</dbReference>
<dbReference type="AlphaFoldDB" id="A0A0H3YFA0"/>
<proteinExistence type="evidence at transcript level"/>
<dbReference type="InterPro" id="IPR011701">
    <property type="entry name" value="MFS"/>
</dbReference>
<feature type="transmembrane region" description="Helical" evidence="2">
    <location>
        <begin position="27"/>
        <end position="49"/>
    </location>
</feature>
<gene>
    <name evidence="4" type="primary">slc16a-17</name>
</gene>
<dbReference type="OrthoDB" id="10060767at2759"/>
<dbReference type="GO" id="GO:0008028">
    <property type="term" value="F:monocarboxylic acid transmembrane transporter activity"/>
    <property type="evidence" value="ECO:0007669"/>
    <property type="project" value="TreeGrafter"/>
</dbReference>
<feature type="domain" description="Major facilitator superfamily (MFS) profile" evidence="3">
    <location>
        <begin position="324"/>
        <end position="508"/>
    </location>
</feature>
<reference evidence="4" key="1">
    <citation type="journal article" date="2015" name="Elife">
        <title>Stem cells and fluid flow drive cyst formation in an invertebrate excretory organ.</title>
        <authorList>
            <person name="Thi-Kim Vu H."/>
            <person name="Rink J.C."/>
            <person name="McKinney S.A."/>
            <person name="McClain M."/>
            <person name="Lakshmanaperumal N."/>
            <person name="Alexander R."/>
            <person name="Sanchez Alvarado A."/>
        </authorList>
    </citation>
    <scope>NUCLEOTIDE SEQUENCE</scope>
</reference>
<accession>A0A0H3YFA0</accession>
<evidence type="ECO:0000256" key="1">
    <source>
        <dbReference type="ARBA" id="ARBA00004141"/>
    </source>
</evidence>
<dbReference type="EMBL" id="KT163562">
    <property type="protein sequence ID" value="AKN21512.1"/>
    <property type="molecule type" value="mRNA"/>
</dbReference>
<dbReference type="InterPro" id="IPR036259">
    <property type="entry name" value="MFS_trans_sf"/>
</dbReference>
<feature type="transmembrane region" description="Helical" evidence="2">
    <location>
        <begin position="123"/>
        <end position="146"/>
    </location>
</feature>
<keyword evidence="2" id="KW-0472">Membrane</keyword>
<organism evidence="4">
    <name type="scientific">Schmidtea mediterranea</name>
    <name type="common">Freshwater planarian flatworm</name>
    <dbReference type="NCBI Taxonomy" id="79327"/>
    <lineage>
        <taxon>Eukaryota</taxon>
        <taxon>Metazoa</taxon>
        <taxon>Spiralia</taxon>
        <taxon>Lophotrochozoa</taxon>
        <taxon>Platyhelminthes</taxon>
        <taxon>Rhabditophora</taxon>
        <taxon>Seriata</taxon>
        <taxon>Tricladida</taxon>
        <taxon>Continenticola</taxon>
        <taxon>Geoplanoidea</taxon>
        <taxon>Dugesiidae</taxon>
        <taxon>Schmidtea</taxon>
    </lineage>
</organism>
<sequence length="508" mass="56656">MIDSTEDLEIVYYKKSNLRIIIPDGGYGWWTVFAAFMNSALIDGMFFSFGFIRPLLMEYLPPMESASFAINWIGALQVSFPLLCGPIASMLGKKFGFRVVAMIGGFISCCSYIICFLSPPNIWIFYIFYGIINGMGLGMVFMAGLITISQYFDKKRPLSTGTAVCGTGFGIFVMGSLMQAIVSYFSWHGTIFILAGMSLQTIVFCCLLRPLDPISVDSNSCQEENLKPELYQIQNSMIFSKEAIDSVIKSGFVSSFINLTSMKEAMGVPPIEKEDIMYIRSLMNVTGVPIQHRESLDETIGPVGKRLHIFQYFCCRPVCFRNSQLFLYYLSALLFSCCYTLPFYYVASTVTEKYSFNQMYAGFIVSTMGVSSSVFRFGTGVLATLAPDRKIWIYIIALLMAGTMNIISTFLGTYLLWIFWAIIVGGTLGSVITLESVILAEMVTLDEMASAFGLYQMICGIGFLIGPPFAGLIFDIFQNYDMIFWVSGTLFIISALVVVPIQWISGTR</sequence>
<evidence type="ECO:0000256" key="2">
    <source>
        <dbReference type="SAM" id="Phobius"/>
    </source>
</evidence>
<dbReference type="SUPFAM" id="SSF103473">
    <property type="entry name" value="MFS general substrate transporter"/>
    <property type="match status" value="1"/>
</dbReference>
<keyword evidence="2" id="KW-1133">Transmembrane helix</keyword>
<name>A0A0H3YFA0_SCHMD</name>
<dbReference type="Gene3D" id="1.20.1250.20">
    <property type="entry name" value="MFS general substrate transporter like domains"/>
    <property type="match status" value="2"/>
</dbReference>
<dbReference type="PANTHER" id="PTHR11360:SF260">
    <property type="entry name" value="MFS DOMAIN-CONTAINING PROTEIN"/>
    <property type="match status" value="1"/>
</dbReference>
<feature type="transmembrane region" description="Helical" evidence="2">
    <location>
        <begin position="359"/>
        <end position="379"/>
    </location>
</feature>
<feature type="transmembrane region" description="Helical" evidence="2">
    <location>
        <begin position="69"/>
        <end position="88"/>
    </location>
</feature>
<keyword evidence="2" id="KW-0812">Transmembrane</keyword>
<evidence type="ECO:0000313" key="4">
    <source>
        <dbReference type="EMBL" id="AKN21512.1"/>
    </source>
</evidence>
<protein>
    <submittedName>
        <fullName evidence="4">Slc16a-17</fullName>
    </submittedName>
</protein>
<feature type="transmembrane region" description="Helical" evidence="2">
    <location>
        <begin position="417"/>
        <end position="440"/>
    </location>
</feature>
<feature type="transmembrane region" description="Helical" evidence="2">
    <location>
        <begin position="95"/>
        <end position="117"/>
    </location>
</feature>
<dbReference type="Pfam" id="PF07690">
    <property type="entry name" value="MFS_1"/>
    <property type="match status" value="1"/>
</dbReference>
<comment type="subcellular location">
    <subcellularLocation>
        <location evidence="1">Membrane</location>
        <topology evidence="1">Multi-pass membrane protein</topology>
    </subcellularLocation>
</comment>
<evidence type="ECO:0000259" key="3">
    <source>
        <dbReference type="PROSITE" id="PS50850"/>
    </source>
</evidence>
<dbReference type="PANTHER" id="PTHR11360">
    <property type="entry name" value="MONOCARBOXYLATE TRANSPORTER"/>
    <property type="match status" value="1"/>
</dbReference>